<accession>A0A2P8CCQ5</accession>
<name>A0A2P8CCQ5_9BACT</name>
<comment type="caution">
    <text evidence="1">The sequence shown here is derived from an EMBL/GenBank/DDBJ whole genome shotgun (WGS) entry which is preliminary data.</text>
</comment>
<protein>
    <submittedName>
        <fullName evidence="1">Uncharacterized protein</fullName>
    </submittedName>
</protein>
<dbReference type="Proteomes" id="UP000240621">
    <property type="component" value="Unassembled WGS sequence"/>
</dbReference>
<gene>
    <name evidence="1" type="ORF">CLV93_105150</name>
</gene>
<dbReference type="EMBL" id="PYGC01000005">
    <property type="protein sequence ID" value="PSK82758.1"/>
    <property type="molecule type" value="Genomic_DNA"/>
</dbReference>
<proteinExistence type="predicted"/>
<reference evidence="1 2" key="1">
    <citation type="submission" date="2018-03" db="EMBL/GenBank/DDBJ databases">
        <title>Genomic Encyclopedia of Archaeal and Bacterial Type Strains, Phase II (KMG-II): from individual species to whole genera.</title>
        <authorList>
            <person name="Goeker M."/>
        </authorList>
    </citation>
    <scope>NUCLEOTIDE SEQUENCE [LARGE SCALE GENOMIC DNA]</scope>
    <source>
        <strain evidence="1 2">DSM 27267</strain>
    </source>
</reference>
<organism evidence="1 2">
    <name type="scientific">Prolixibacter denitrificans</name>
    <dbReference type="NCBI Taxonomy" id="1541063"/>
    <lineage>
        <taxon>Bacteria</taxon>
        <taxon>Pseudomonadati</taxon>
        <taxon>Bacteroidota</taxon>
        <taxon>Bacteroidia</taxon>
        <taxon>Marinilabiliales</taxon>
        <taxon>Prolixibacteraceae</taxon>
        <taxon>Prolixibacter</taxon>
    </lineage>
</organism>
<dbReference type="AlphaFoldDB" id="A0A2P8CCQ5"/>
<evidence type="ECO:0000313" key="1">
    <source>
        <dbReference type="EMBL" id="PSK82758.1"/>
    </source>
</evidence>
<sequence>MINIVGMSTNPNQSMKKVFDIFMFQLLNIDLARCILPDEFVTFTIHENNL</sequence>
<evidence type="ECO:0000313" key="2">
    <source>
        <dbReference type="Proteomes" id="UP000240621"/>
    </source>
</evidence>